<feature type="transmembrane region" description="Helical" evidence="11">
    <location>
        <begin position="12"/>
        <end position="37"/>
    </location>
</feature>
<dbReference type="PATRIC" id="fig|336566.3.peg.1485"/>
<keyword evidence="4" id="KW-0488">Methylation</keyword>
<evidence type="ECO:0000256" key="9">
    <source>
        <dbReference type="ARBA" id="ARBA00025772"/>
    </source>
</evidence>
<dbReference type="GO" id="GO:0005886">
    <property type="term" value="C:plasma membrane"/>
    <property type="evidence" value="ECO:0007669"/>
    <property type="project" value="UniProtKB-SubCell"/>
</dbReference>
<dbReference type="NCBIfam" id="TIGR02532">
    <property type="entry name" value="IV_pilin_GFxxxE"/>
    <property type="match status" value="1"/>
</dbReference>
<comment type="subcellular location">
    <subcellularLocation>
        <location evidence="1">Cell inner membrane</location>
        <topology evidence="1">Single-pass membrane protein</topology>
    </subcellularLocation>
</comment>
<keyword evidence="14" id="KW-1185">Reference proteome</keyword>
<organism evidence="13 14">
    <name type="scientific">Stenotrophomonas ginsengisoli</name>
    <dbReference type="NCBI Taxonomy" id="336566"/>
    <lineage>
        <taxon>Bacteria</taxon>
        <taxon>Pseudomonadati</taxon>
        <taxon>Pseudomonadota</taxon>
        <taxon>Gammaproteobacteria</taxon>
        <taxon>Lysobacterales</taxon>
        <taxon>Lysobacteraceae</taxon>
        <taxon>Stenotrophomonas</taxon>
    </lineage>
</organism>
<evidence type="ECO:0000256" key="4">
    <source>
        <dbReference type="ARBA" id="ARBA00022481"/>
    </source>
</evidence>
<dbReference type="InterPro" id="IPR012902">
    <property type="entry name" value="N_methyl_site"/>
</dbReference>
<dbReference type="InterPro" id="IPR022346">
    <property type="entry name" value="T2SS_GspH"/>
</dbReference>
<dbReference type="RefSeq" id="WP_057638216.1">
    <property type="nucleotide sequence ID" value="NZ_LDJM01000025.1"/>
</dbReference>
<evidence type="ECO:0000256" key="2">
    <source>
        <dbReference type="ARBA" id="ARBA00021549"/>
    </source>
</evidence>
<dbReference type="GO" id="GO:0015627">
    <property type="term" value="C:type II protein secretion system complex"/>
    <property type="evidence" value="ECO:0007669"/>
    <property type="project" value="InterPro"/>
</dbReference>
<keyword evidence="6 11" id="KW-0812">Transmembrane</keyword>
<dbReference type="PROSITE" id="PS00409">
    <property type="entry name" value="PROKAR_NTER_METHYL"/>
    <property type="match status" value="1"/>
</dbReference>
<evidence type="ECO:0000256" key="6">
    <source>
        <dbReference type="ARBA" id="ARBA00022692"/>
    </source>
</evidence>
<feature type="domain" description="General secretion pathway GspH" evidence="12">
    <location>
        <begin position="49"/>
        <end position="158"/>
    </location>
</feature>
<comment type="caution">
    <text evidence="13">The sequence shown here is derived from an EMBL/GenBank/DDBJ whole genome shotgun (WGS) entry which is preliminary data.</text>
</comment>
<comment type="similarity">
    <text evidence="9">Belongs to the GSP H family.</text>
</comment>
<dbReference type="Pfam" id="PF07963">
    <property type="entry name" value="N_methyl"/>
    <property type="match status" value="1"/>
</dbReference>
<dbReference type="SUPFAM" id="SSF54523">
    <property type="entry name" value="Pili subunits"/>
    <property type="match status" value="1"/>
</dbReference>
<protein>
    <recommendedName>
        <fullName evidence="2">Type II secretion system protein H</fullName>
    </recommendedName>
    <alternativeName>
        <fullName evidence="10">General secretion pathway protein H</fullName>
    </alternativeName>
</protein>
<evidence type="ECO:0000256" key="11">
    <source>
        <dbReference type="SAM" id="Phobius"/>
    </source>
</evidence>
<proteinExistence type="inferred from homology"/>
<dbReference type="InterPro" id="IPR045584">
    <property type="entry name" value="Pilin-like"/>
</dbReference>
<dbReference type="Pfam" id="PF12019">
    <property type="entry name" value="GspH"/>
    <property type="match status" value="1"/>
</dbReference>
<evidence type="ECO:0000256" key="8">
    <source>
        <dbReference type="ARBA" id="ARBA00023136"/>
    </source>
</evidence>
<evidence type="ECO:0000256" key="1">
    <source>
        <dbReference type="ARBA" id="ARBA00004377"/>
    </source>
</evidence>
<keyword evidence="8 11" id="KW-0472">Membrane</keyword>
<dbReference type="GO" id="GO:0015628">
    <property type="term" value="P:protein secretion by the type II secretion system"/>
    <property type="evidence" value="ECO:0007669"/>
    <property type="project" value="InterPro"/>
</dbReference>
<dbReference type="OrthoDB" id="2313614at2"/>
<keyword evidence="5" id="KW-0997">Cell inner membrane</keyword>
<gene>
    <name evidence="13" type="ORF">ABB30_10325</name>
</gene>
<reference evidence="13 14" key="1">
    <citation type="submission" date="2015-05" db="EMBL/GenBank/DDBJ databases">
        <title>Genome sequencing and analysis of members of genus Stenotrophomonas.</title>
        <authorList>
            <person name="Patil P.P."/>
            <person name="Midha S."/>
            <person name="Patil P.B."/>
        </authorList>
    </citation>
    <scope>NUCLEOTIDE SEQUENCE [LARGE SCALE GENOMIC DNA]</scope>
    <source>
        <strain evidence="13 14">DSM 24757</strain>
    </source>
</reference>
<keyword evidence="3" id="KW-1003">Cell membrane</keyword>
<dbReference type="Proteomes" id="UP000050956">
    <property type="component" value="Unassembled WGS sequence"/>
</dbReference>
<dbReference type="Gene3D" id="3.55.40.10">
    <property type="entry name" value="minor pseudopilin epsh domain"/>
    <property type="match status" value="1"/>
</dbReference>
<evidence type="ECO:0000256" key="5">
    <source>
        <dbReference type="ARBA" id="ARBA00022519"/>
    </source>
</evidence>
<dbReference type="AlphaFoldDB" id="A0A0R0DC27"/>
<name>A0A0R0DC27_9GAMM</name>
<sequence length="170" mass="17771">MATTTHVHPAVAGFSLIELLITLSVAAIVLGISAPALQGFAARQALISASNSLVTGLQLARYQAITSGSAVRLCPAHESGGCADRTAWSHGWLVQPETISTLPVQHRGQLPAGMTVSLSQGRQHVRFLPDGRSPGTNLTLQVCSRSQAARQIIISNSGRVRSGPISTMPC</sequence>
<keyword evidence="7 11" id="KW-1133">Transmembrane helix</keyword>
<evidence type="ECO:0000256" key="3">
    <source>
        <dbReference type="ARBA" id="ARBA00022475"/>
    </source>
</evidence>
<evidence type="ECO:0000256" key="7">
    <source>
        <dbReference type="ARBA" id="ARBA00022989"/>
    </source>
</evidence>
<evidence type="ECO:0000313" key="13">
    <source>
        <dbReference type="EMBL" id="KRG76194.1"/>
    </source>
</evidence>
<dbReference type="EMBL" id="LDJM01000025">
    <property type="protein sequence ID" value="KRG76194.1"/>
    <property type="molecule type" value="Genomic_DNA"/>
</dbReference>
<evidence type="ECO:0000256" key="10">
    <source>
        <dbReference type="ARBA" id="ARBA00030775"/>
    </source>
</evidence>
<dbReference type="STRING" id="336566.ABB30_10325"/>
<evidence type="ECO:0000259" key="12">
    <source>
        <dbReference type="Pfam" id="PF12019"/>
    </source>
</evidence>
<accession>A0A0R0DC27</accession>
<evidence type="ECO:0000313" key="14">
    <source>
        <dbReference type="Proteomes" id="UP000050956"/>
    </source>
</evidence>